<accession>A0A8J4DN04</accession>
<protein>
    <recommendedName>
        <fullName evidence="7">ABC transporter domain-containing protein</fullName>
    </recommendedName>
</protein>
<evidence type="ECO:0000256" key="1">
    <source>
        <dbReference type="ARBA" id="ARBA00005417"/>
    </source>
</evidence>
<feature type="transmembrane region" description="Helical" evidence="6">
    <location>
        <begin position="40"/>
        <end position="59"/>
    </location>
</feature>
<dbReference type="PANTHER" id="PTHR43335">
    <property type="entry name" value="ABC TRANSPORTER, ATP-BINDING PROTEIN"/>
    <property type="match status" value="1"/>
</dbReference>
<keyword evidence="4" id="KW-0067">ATP-binding</keyword>
<evidence type="ECO:0000256" key="6">
    <source>
        <dbReference type="SAM" id="Phobius"/>
    </source>
</evidence>
<evidence type="ECO:0000313" key="9">
    <source>
        <dbReference type="Proteomes" id="UP000652013"/>
    </source>
</evidence>
<keyword evidence="6" id="KW-0812">Transmembrane</keyword>
<dbReference type="RefSeq" id="WP_203941899.1">
    <property type="nucleotide sequence ID" value="NZ_BAAAGJ010000008.1"/>
</dbReference>
<feature type="domain" description="ABC transporter" evidence="7">
    <location>
        <begin position="97"/>
        <end position="315"/>
    </location>
</feature>
<keyword evidence="6" id="KW-1133">Transmembrane helix</keyword>
<dbReference type="InterPro" id="IPR003439">
    <property type="entry name" value="ABC_transporter-like_ATP-bd"/>
</dbReference>
<gene>
    <name evidence="8" type="ORF">Sya03_60870</name>
</gene>
<feature type="compositionally biased region" description="Pro residues" evidence="5">
    <location>
        <begin position="75"/>
        <end position="85"/>
    </location>
</feature>
<dbReference type="GO" id="GO:0016887">
    <property type="term" value="F:ATP hydrolysis activity"/>
    <property type="evidence" value="ECO:0007669"/>
    <property type="project" value="InterPro"/>
</dbReference>
<keyword evidence="3" id="KW-0547">Nucleotide-binding</keyword>
<keyword evidence="2" id="KW-0813">Transport</keyword>
<evidence type="ECO:0000259" key="7">
    <source>
        <dbReference type="PROSITE" id="PS50893"/>
    </source>
</evidence>
<dbReference type="SUPFAM" id="SSF52540">
    <property type="entry name" value="P-loop containing nucleoside triphosphate hydrolases"/>
    <property type="match status" value="1"/>
</dbReference>
<evidence type="ECO:0000256" key="5">
    <source>
        <dbReference type="SAM" id="MobiDB-lite"/>
    </source>
</evidence>
<keyword evidence="6" id="KW-0472">Membrane</keyword>
<evidence type="ECO:0000313" key="8">
    <source>
        <dbReference type="EMBL" id="GIJ06735.1"/>
    </source>
</evidence>
<evidence type="ECO:0000256" key="2">
    <source>
        <dbReference type="ARBA" id="ARBA00022448"/>
    </source>
</evidence>
<dbReference type="Proteomes" id="UP000652013">
    <property type="component" value="Unassembled WGS sequence"/>
</dbReference>
<dbReference type="PROSITE" id="PS50893">
    <property type="entry name" value="ABC_TRANSPORTER_2"/>
    <property type="match status" value="1"/>
</dbReference>
<name>A0A8J4DN04_9ACTN</name>
<proteinExistence type="inferred from homology"/>
<dbReference type="InterPro" id="IPR027417">
    <property type="entry name" value="P-loop_NTPase"/>
</dbReference>
<organism evidence="8 9">
    <name type="scientific">Spirilliplanes yamanashiensis</name>
    <dbReference type="NCBI Taxonomy" id="42233"/>
    <lineage>
        <taxon>Bacteria</taxon>
        <taxon>Bacillati</taxon>
        <taxon>Actinomycetota</taxon>
        <taxon>Actinomycetes</taxon>
        <taxon>Micromonosporales</taxon>
        <taxon>Micromonosporaceae</taxon>
        <taxon>Spirilliplanes</taxon>
    </lineage>
</organism>
<comment type="caution">
    <text evidence="8">The sequence shown here is derived from an EMBL/GenBank/DDBJ whole genome shotgun (WGS) entry which is preliminary data.</text>
</comment>
<keyword evidence="9" id="KW-1185">Reference proteome</keyword>
<reference evidence="8" key="1">
    <citation type="submission" date="2021-01" db="EMBL/GenBank/DDBJ databases">
        <title>Whole genome shotgun sequence of Spirilliplanes yamanashiensis NBRC 15828.</title>
        <authorList>
            <person name="Komaki H."/>
            <person name="Tamura T."/>
        </authorList>
    </citation>
    <scope>NUCLEOTIDE SEQUENCE</scope>
    <source>
        <strain evidence="8">NBRC 15828</strain>
    </source>
</reference>
<dbReference type="EMBL" id="BOOY01000046">
    <property type="protein sequence ID" value="GIJ06735.1"/>
    <property type="molecule type" value="Genomic_DNA"/>
</dbReference>
<dbReference type="InterPro" id="IPR003593">
    <property type="entry name" value="AAA+_ATPase"/>
</dbReference>
<evidence type="ECO:0000256" key="4">
    <source>
        <dbReference type="ARBA" id="ARBA00022840"/>
    </source>
</evidence>
<dbReference type="SMART" id="SM00382">
    <property type="entry name" value="AAA"/>
    <property type="match status" value="1"/>
</dbReference>
<dbReference type="AlphaFoldDB" id="A0A8J4DN04"/>
<dbReference type="Pfam" id="PF00005">
    <property type="entry name" value="ABC_tran"/>
    <property type="match status" value="1"/>
</dbReference>
<dbReference type="PANTHER" id="PTHR43335:SF4">
    <property type="entry name" value="ABC TRANSPORTER, ATP-BINDING PROTEIN"/>
    <property type="match status" value="1"/>
</dbReference>
<dbReference type="GO" id="GO:0005524">
    <property type="term" value="F:ATP binding"/>
    <property type="evidence" value="ECO:0007669"/>
    <property type="project" value="UniProtKB-KW"/>
</dbReference>
<sequence>MDRTTALALLPVALLLVGLAAYALVRLARAERAPYLPKWVWAPLIVLSMPWGAVAYLLLARGSTGPVTAGGAVPPTTPPAPPVLSPGPQSGTDAPMVATHGLTRDYGAGAGLFGVDLRVPRGVVYGLVGPNGAGKSTLLSILTGTRRADSGTVELGVPRTAVAVCPDVPEFEPWLTAYEVVDLARHYVAPRLGPGAVWDALRLTGLGDAAGRRVGGFSRGMTQRLGLAAALVGDPELLLLDEPTSALDPAGRAEMLDLVAAMRGRRTVVFSSHILADVQRVADHVGVLRAGVLLYQGSTRTLVDEHLAPRWLIRLSGAAEDVAGKLRAQPWVRRVELRDAGEIRVDADTMRHGERGIPEVLASCGAGLVACEPLAADLETAFLALTNGQEPS</sequence>
<feature type="region of interest" description="Disordered" evidence="5">
    <location>
        <begin position="68"/>
        <end position="91"/>
    </location>
</feature>
<evidence type="ECO:0000256" key="3">
    <source>
        <dbReference type="ARBA" id="ARBA00022741"/>
    </source>
</evidence>
<dbReference type="Gene3D" id="3.40.50.300">
    <property type="entry name" value="P-loop containing nucleotide triphosphate hydrolases"/>
    <property type="match status" value="1"/>
</dbReference>
<comment type="similarity">
    <text evidence="1">Belongs to the ABC transporter superfamily.</text>
</comment>